<accession>A0A2S2N7C5</accession>
<dbReference type="EMBL" id="GGMR01000492">
    <property type="protein sequence ID" value="MBY13111.1"/>
    <property type="molecule type" value="Transcribed_RNA"/>
</dbReference>
<sequence length="118" mass="14052">MTIRVQIRLTTRLTIIQFKRIQIKRARILAIKPHSADVERLISYYNILKSHHRSSLSPETIKNCLHVKINMCTLSEFDPCEAVLYWLNLKKGMTKLIRWQKNKVGIKEYFMKLIQKLL</sequence>
<dbReference type="AlphaFoldDB" id="A0A2S2N7C5"/>
<name>A0A2S2N7C5_SCHGA</name>
<protein>
    <submittedName>
        <fullName evidence="1">Uncharacterized protein</fullName>
    </submittedName>
</protein>
<reference evidence="1" key="1">
    <citation type="submission" date="2018-04" db="EMBL/GenBank/DDBJ databases">
        <title>Transcriptome of Schizaphis graminum biotype I.</title>
        <authorList>
            <person name="Scully E.D."/>
            <person name="Geib S.M."/>
            <person name="Palmer N.A."/>
            <person name="Koch K."/>
            <person name="Bradshaw J."/>
            <person name="Heng-Moss T."/>
            <person name="Sarath G."/>
        </authorList>
    </citation>
    <scope>NUCLEOTIDE SEQUENCE</scope>
</reference>
<organism evidence="1">
    <name type="scientific">Schizaphis graminum</name>
    <name type="common">Green bug aphid</name>
    <dbReference type="NCBI Taxonomy" id="13262"/>
    <lineage>
        <taxon>Eukaryota</taxon>
        <taxon>Metazoa</taxon>
        <taxon>Ecdysozoa</taxon>
        <taxon>Arthropoda</taxon>
        <taxon>Hexapoda</taxon>
        <taxon>Insecta</taxon>
        <taxon>Pterygota</taxon>
        <taxon>Neoptera</taxon>
        <taxon>Paraneoptera</taxon>
        <taxon>Hemiptera</taxon>
        <taxon>Sternorrhyncha</taxon>
        <taxon>Aphidomorpha</taxon>
        <taxon>Aphidoidea</taxon>
        <taxon>Aphididae</taxon>
        <taxon>Aphidini</taxon>
        <taxon>Schizaphis</taxon>
    </lineage>
</organism>
<evidence type="ECO:0000313" key="1">
    <source>
        <dbReference type="EMBL" id="MBY13111.1"/>
    </source>
</evidence>
<proteinExistence type="predicted"/>
<gene>
    <name evidence="1" type="ORF">g.2774</name>
</gene>